<dbReference type="GO" id="GO:0016715">
    <property type="term" value="F:oxidoreductase activity, acting on paired donors, with incorporation or reduction of molecular oxygen, reduced ascorbate as one donor, and incorporation of one atom of oxygen"/>
    <property type="evidence" value="ECO:0007669"/>
    <property type="project" value="InterPro"/>
</dbReference>
<reference evidence="4" key="1">
    <citation type="submission" date="2022-01" db="EMBL/GenBank/DDBJ databases">
        <title>Draft genome sequence of Sabulilitoribacter arenilitoris KCTC 52401.</title>
        <authorList>
            <person name="Oh J.-S."/>
        </authorList>
    </citation>
    <scope>NUCLEOTIDE SEQUENCE</scope>
    <source>
        <strain evidence="4">HMF6543</strain>
    </source>
</reference>
<evidence type="ECO:0000313" key="4">
    <source>
        <dbReference type="EMBL" id="MCF7567853.1"/>
    </source>
</evidence>
<dbReference type="AlphaFoldDB" id="A0AAE3EM21"/>
<keyword evidence="2" id="KW-0732">Signal</keyword>
<evidence type="ECO:0000256" key="2">
    <source>
        <dbReference type="SAM" id="SignalP"/>
    </source>
</evidence>
<keyword evidence="1" id="KW-1015">Disulfide bond</keyword>
<dbReference type="EMBL" id="JAKKDU010000005">
    <property type="protein sequence ID" value="MCF7567853.1"/>
    <property type="molecule type" value="Genomic_DNA"/>
</dbReference>
<dbReference type="Gene3D" id="2.60.120.1570">
    <property type="entry name" value="Peptide-N-glycosidase F, N-terminal domain"/>
    <property type="match status" value="1"/>
</dbReference>
<keyword evidence="5" id="KW-1185">Reference proteome</keyword>
<proteinExistence type="predicted"/>
<gene>
    <name evidence="4" type="ORF">L3X37_05670</name>
</gene>
<accession>A0AAE3EM21</accession>
<dbReference type="RefSeq" id="WP_237239202.1">
    <property type="nucleotide sequence ID" value="NZ_JAKKDU010000005.1"/>
</dbReference>
<evidence type="ECO:0000313" key="5">
    <source>
        <dbReference type="Proteomes" id="UP001199795"/>
    </source>
</evidence>
<feature type="chain" id="PRO_5042187856" evidence="2">
    <location>
        <begin position="21"/>
        <end position="394"/>
    </location>
</feature>
<organism evidence="4 5">
    <name type="scientific">Wocania arenilitoris</name>
    <dbReference type="NCBI Taxonomy" id="2044858"/>
    <lineage>
        <taxon>Bacteria</taxon>
        <taxon>Pseudomonadati</taxon>
        <taxon>Bacteroidota</taxon>
        <taxon>Flavobacteriia</taxon>
        <taxon>Flavobacteriales</taxon>
        <taxon>Flavobacteriaceae</taxon>
        <taxon>Wocania</taxon>
    </lineage>
</organism>
<dbReference type="Proteomes" id="UP001199795">
    <property type="component" value="Unassembled WGS sequence"/>
</dbReference>
<evidence type="ECO:0000256" key="1">
    <source>
        <dbReference type="ARBA" id="ARBA00023157"/>
    </source>
</evidence>
<evidence type="ECO:0000259" key="3">
    <source>
        <dbReference type="SMART" id="SM01290"/>
    </source>
</evidence>
<dbReference type="InterPro" id="IPR043022">
    <property type="entry name" value="PngaseF_N_sf"/>
</dbReference>
<dbReference type="InterPro" id="IPR015197">
    <property type="entry name" value="PngaseF_C"/>
</dbReference>
<feature type="signal peptide" evidence="2">
    <location>
        <begin position="1"/>
        <end position="20"/>
    </location>
</feature>
<comment type="caution">
    <text evidence="4">The sequence shown here is derived from an EMBL/GenBank/DDBJ whole genome shotgun (WGS) entry which is preliminary data.</text>
</comment>
<dbReference type="Pfam" id="PF09113">
    <property type="entry name" value="N-glycanase_C"/>
    <property type="match status" value="1"/>
</dbReference>
<name>A0AAE3EM21_9FLAO</name>
<dbReference type="SUPFAM" id="SSF49742">
    <property type="entry name" value="PHM/PNGase F"/>
    <property type="match status" value="1"/>
</dbReference>
<dbReference type="InterPro" id="IPR015196">
    <property type="entry name" value="PngaseF_N"/>
</dbReference>
<dbReference type="SMART" id="SM01290">
    <property type="entry name" value="N-glycanase_N"/>
    <property type="match status" value="1"/>
</dbReference>
<protein>
    <submittedName>
        <fullName evidence="4">N-glycanase</fullName>
    </submittedName>
</protein>
<sequence length="394" mass="44882">MSFKNIIILWFLVFCASLFAQENNTIINVFNRQPLNFNGEKGNDKQAQILQSGRLVYKKVTVPSFPKGTDVSIKLTVRSNGDRWDKSGSCFVVADTSFISVLDVSKGYKEFPKDSFKAENHAGVVAGENYQPVVELMRFMTPFGVGHYSDNRVKYRRPVYIPSWEKQVVWKHDISQLKKLVSNTFYVGVWIDSWTAEGYNFDLQFSYSNRERKTLKVLPLVNTIPYVGGQPIPDIFAKEALTHTFNLKKNAKNVKLHYITTGHGGHSGGDEFIKIKNSVYFDGKLVLDTIPWRDDCASFRRFNPTSGVWIKKDSAAYYDFKTKKRAVKVIEERIASSDLSRSNWCPGSSVKPMVVKLGDLEKGNHELKIKIPATPVDGDKLNHWLVSAYLTFEY</sequence>
<dbReference type="Pfam" id="PF09112">
    <property type="entry name" value="N-glycanase_N"/>
    <property type="match status" value="1"/>
</dbReference>
<dbReference type="InterPro" id="IPR008977">
    <property type="entry name" value="PHM/PNGase_F_dom_sf"/>
</dbReference>
<dbReference type="Gene3D" id="2.60.120.230">
    <property type="match status" value="1"/>
</dbReference>
<dbReference type="InterPro" id="IPR014784">
    <property type="entry name" value="Cu2_ascorb_mOase-like_C"/>
</dbReference>
<feature type="domain" description="Peptide-N-glycosidase F N-terminal" evidence="3">
    <location>
        <begin position="26"/>
        <end position="207"/>
    </location>
</feature>